<proteinExistence type="predicted"/>
<dbReference type="RefSeq" id="WP_344034109.1">
    <property type="nucleotide sequence ID" value="NZ_BAAAKE010000001.1"/>
</dbReference>
<dbReference type="InterPro" id="IPR009593">
    <property type="entry name" value="DUF1203"/>
</dbReference>
<organism evidence="1 2">
    <name type="scientific">Saccharothrix xinjiangensis</name>
    <dbReference type="NCBI Taxonomy" id="204798"/>
    <lineage>
        <taxon>Bacteria</taxon>
        <taxon>Bacillati</taxon>
        <taxon>Actinomycetota</taxon>
        <taxon>Actinomycetes</taxon>
        <taxon>Pseudonocardiales</taxon>
        <taxon>Pseudonocardiaceae</taxon>
        <taxon>Saccharothrix</taxon>
    </lineage>
</organism>
<accession>A0ABV9XWQ4</accession>
<keyword evidence="2" id="KW-1185">Reference proteome</keyword>
<protein>
    <submittedName>
        <fullName evidence="1">DUF1203 domain-containing protein</fullName>
    </submittedName>
</protein>
<name>A0ABV9XWQ4_9PSEU</name>
<evidence type="ECO:0000313" key="1">
    <source>
        <dbReference type="EMBL" id="MFC5054591.1"/>
    </source>
</evidence>
<reference evidence="2" key="1">
    <citation type="journal article" date="2019" name="Int. J. Syst. Evol. Microbiol.">
        <title>The Global Catalogue of Microorganisms (GCM) 10K type strain sequencing project: providing services to taxonomists for standard genome sequencing and annotation.</title>
        <authorList>
            <consortium name="The Broad Institute Genomics Platform"/>
            <consortium name="The Broad Institute Genome Sequencing Center for Infectious Disease"/>
            <person name="Wu L."/>
            <person name="Ma J."/>
        </authorList>
    </citation>
    <scope>NUCLEOTIDE SEQUENCE [LARGE SCALE GENOMIC DNA]</scope>
    <source>
        <strain evidence="2">KCTC 12848</strain>
    </source>
</reference>
<dbReference type="PIRSF" id="PIRSF034110">
    <property type="entry name" value="DUF1203"/>
    <property type="match status" value="1"/>
</dbReference>
<sequence>MRIHALPADVLDRARARAGADEHHELHPESPGAPLRCCLRRAGDGEPVVLFRYSPTAGRGPYEEVGPVFAHVEPCGGPETTAALPEAFRHAQRLLRAYAADGRIHGGEVAAPERLEDGISGLLDDPAVVEVQVRSASHGCFLFAVTRD</sequence>
<comment type="caution">
    <text evidence="1">The sequence shown here is derived from an EMBL/GenBank/DDBJ whole genome shotgun (WGS) entry which is preliminary data.</text>
</comment>
<dbReference type="Proteomes" id="UP001595833">
    <property type="component" value="Unassembled WGS sequence"/>
</dbReference>
<gene>
    <name evidence="1" type="ORF">ACFPFM_12605</name>
</gene>
<dbReference type="Pfam" id="PF06718">
    <property type="entry name" value="DUF1203"/>
    <property type="match status" value="1"/>
</dbReference>
<evidence type="ECO:0000313" key="2">
    <source>
        <dbReference type="Proteomes" id="UP001595833"/>
    </source>
</evidence>
<dbReference type="EMBL" id="JBHSJB010000011">
    <property type="protein sequence ID" value="MFC5054591.1"/>
    <property type="molecule type" value="Genomic_DNA"/>
</dbReference>